<dbReference type="InterPro" id="IPR023299">
    <property type="entry name" value="ATPase_P-typ_cyto_dom_N"/>
</dbReference>
<dbReference type="PANTHER" id="PTHR43520:SF8">
    <property type="entry name" value="P-TYPE CU(+) TRANSPORTER"/>
    <property type="match status" value="1"/>
</dbReference>
<evidence type="ECO:0000256" key="5">
    <source>
        <dbReference type="ARBA" id="ARBA00022741"/>
    </source>
</evidence>
<keyword evidence="6 10" id="KW-0067">ATP-binding</keyword>
<comment type="subcellular location">
    <subcellularLocation>
        <location evidence="1">Endomembrane system</location>
        <topology evidence="1">Multi-pass membrane protein</topology>
    </subcellularLocation>
    <subcellularLocation>
        <location evidence="10">Membrane</location>
    </subcellularLocation>
</comment>
<dbReference type="Pfam" id="PF00403">
    <property type="entry name" value="HMA"/>
    <property type="match status" value="1"/>
</dbReference>
<dbReference type="VEuPathDB" id="FungiDB:PV09_04978"/>
<dbReference type="Gene3D" id="3.40.1110.10">
    <property type="entry name" value="Calcium-transporting ATPase, cytoplasmic domain N"/>
    <property type="match status" value="1"/>
</dbReference>
<dbReference type="Gene3D" id="3.40.50.1000">
    <property type="entry name" value="HAD superfamily/HAD-like"/>
    <property type="match status" value="1"/>
</dbReference>
<dbReference type="InterPro" id="IPR036412">
    <property type="entry name" value="HAD-like_sf"/>
</dbReference>
<dbReference type="OrthoDB" id="432719at2759"/>
<keyword evidence="9 10" id="KW-0472">Membrane</keyword>
<dbReference type="InterPro" id="IPR027256">
    <property type="entry name" value="P-typ_ATPase_IB"/>
</dbReference>
<reference evidence="13 14" key="1">
    <citation type="submission" date="2015-01" db="EMBL/GenBank/DDBJ databases">
        <title>The Genome Sequence of Ochroconis gallopava CBS43764.</title>
        <authorList>
            <consortium name="The Broad Institute Genomics Platform"/>
            <person name="Cuomo C."/>
            <person name="de Hoog S."/>
            <person name="Gorbushina A."/>
            <person name="Stielow B."/>
            <person name="Teixiera M."/>
            <person name="Abouelleil A."/>
            <person name="Chapman S.B."/>
            <person name="Priest M."/>
            <person name="Young S.K."/>
            <person name="Wortman J."/>
            <person name="Nusbaum C."/>
            <person name="Birren B."/>
        </authorList>
    </citation>
    <scope>NUCLEOTIDE SEQUENCE [LARGE SCALE GENOMIC DNA]</scope>
    <source>
        <strain evidence="13 14">CBS 43764</strain>
    </source>
</reference>
<keyword evidence="3 10" id="KW-0812">Transmembrane</keyword>
<dbReference type="FunFam" id="3.30.70.100:FF:000001">
    <property type="entry name" value="ATPase copper transporting beta"/>
    <property type="match status" value="1"/>
</dbReference>
<dbReference type="PANTHER" id="PTHR43520">
    <property type="entry name" value="ATP7, ISOFORM B"/>
    <property type="match status" value="1"/>
</dbReference>
<dbReference type="GO" id="GO:0016020">
    <property type="term" value="C:membrane"/>
    <property type="evidence" value="ECO:0007669"/>
    <property type="project" value="UniProtKB-SubCell"/>
</dbReference>
<dbReference type="GO" id="GO:0016887">
    <property type="term" value="F:ATP hydrolysis activity"/>
    <property type="evidence" value="ECO:0007669"/>
    <property type="project" value="InterPro"/>
</dbReference>
<dbReference type="NCBIfam" id="TIGR01525">
    <property type="entry name" value="ATPase-IB_hvy"/>
    <property type="match status" value="1"/>
</dbReference>
<feature type="transmembrane region" description="Helical" evidence="10">
    <location>
        <begin position="214"/>
        <end position="232"/>
    </location>
</feature>
<feature type="transmembrane region" description="Helical" evidence="10">
    <location>
        <begin position="184"/>
        <end position="202"/>
    </location>
</feature>
<dbReference type="InterPro" id="IPR044492">
    <property type="entry name" value="P_typ_ATPase_HD_dom"/>
</dbReference>
<dbReference type="Proteomes" id="UP000053259">
    <property type="component" value="Unassembled WGS sequence"/>
</dbReference>
<keyword evidence="14" id="KW-1185">Reference proteome</keyword>
<dbReference type="PRINTS" id="PR00119">
    <property type="entry name" value="CATATPASE"/>
</dbReference>
<sequence>MACCYIAACVIAFFIRGAEVLDIDLHVQYNESVKRGSSFESHHDRKKKQSSVEDGFTVVSISGMTCAACYTSVEGALKKVNGVEQVLVSLSLQEARVFHRPGLTPNLLTAAVESAGFSAEAGERSSSEKLDILRHTQDLAKLRVSVQGLGYLSTLIFGLGKCLDWMASNKINLSSLWLQKLRSLLLLTLTVTAVAQYGSWIFQRAIGAARRRRVNMHTLIAASTAIGLLLTFSNMFQSNPRSEYHDTIVGVLLIISVGHYMDLLSRRRATDTFESLYHLVDETKMVKLAQINKHLPTSALRQGDEIIIEPYEIVPCDCYILEGSTYVNESIITGEAYPKAKGIGSLLLAGTRNGSSQLKASVHQDYSCSFLSQLVRSIEISLSSKASTQKYVDVLTQHFVSCIFAIAMAASLFTFVRMHDHGFNLALDASGRKMMTILAAACPCALGLAAPCAVMAGIDVAWRKGILMLEGGETMENVLQITHVVMDKTGTLTLGTPRVTDYVVFGKWNGREEELATLVCAAEERAMSSHPLAMAIFKEFLPKCKGSWARYQSRGEIGNLREIGGRGVVCEVNISRERREVVHVGNLEFLKDQHVKGLQNVPKRFKAEGSAAFIGINGDLAACLLLQDTLRQDTISTIKALQNQGLIVSILTGDTDQEACRISHELGITVTASSATPDVKMRHVESLRSEGNKVMMVGDGMNDGPSLAASDVGIMIAHGRRCLSSGGSVLILQSQLRALVTLFEISRSTMQQVSLNITWALSYNIIAVALAVGIGEPWGISISPPTAAALMSFSSILVTVQGLWLRGRLSARFCGDT</sequence>
<dbReference type="Pfam" id="PF00122">
    <property type="entry name" value="E1-E2_ATPase"/>
    <property type="match status" value="1"/>
</dbReference>
<feature type="transmembrane region" description="Helical" evidence="10">
    <location>
        <begin position="244"/>
        <end position="261"/>
    </location>
</feature>
<dbReference type="AlphaFoldDB" id="A0A0D1XME1"/>
<dbReference type="RefSeq" id="XP_016213525.1">
    <property type="nucleotide sequence ID" value="XM_016358424.1"/>
</dbReference>
<dbReference type="EMBL" id="KN847543">
    <property type="protein sequence ID" value="KIW03656.1"/>
    <property type="molecule type" value="Genomic_DNA"/>
</dbReference>
<feature type="transmembrane region" description="Helical" evidence="10">
    <location>
        <begin position="436"/>
        <end position="458"/>
    </location>
</feature>
<dbReference type="GO" id="GO:0012505">
    <property type="term" value="C:endomembrane system"/>
    <property type="evidence" value="ECO:0007669"/>
    <property type="project" value="UniProtKB-SubCell"/>
</dbReference>
<dbReference type="STRING" id="253628.A0A0D1XME1"/>
<evidence type="ECO:0000256" key="9">
    <source>
        <dbReference type="ARBA" id="ARBA00023136"/>
    </source>
</evidence>
<protein>
    <recommendedName>
        <fullName evidence="12">HMA domain-containing protein</fullName>
    </recommendedName>
</protein>
<dbReference type="Gene3D" id="2.70.150.10">
    <property type="entry name" value="Calcium-transporting ATPase, cytoplasmic transduction domain A"/>
    <property type="match status" value="1"/>
</dbReference>
<feature type="transmembrane region" description="Helical" evidence="10">
    <location>
        <begin position="394"/>
        <end position="416"/>
    </location>
</feature>
<evidence type="ECO:0000259" key="12">
    <source>
        <dbReference type="PROSITE" id="PS50846"/>
    </source>
</evidence>
<dbReference type="SUPFAM" id="SSF55008">
    <property type="entry name" value="HMA, heavy metal-associated domain"/>
    <property type="match status" value="1"/>
</dbReference>
<dbReference type="GeneID" id="27312951"/>
<accession>A0A0D1XME1</accession>
<feature type="domain" description="HMA" evidence="12">
    <location>
        <begin position="55"/>
        <end position="120"/>
    </location>
</feature>
<feature type="chain" id="PRO_5002236596" description="HMA domain-containing protein" evidence="11">
    <location>
        <begin position="21"/>
        <end position="817"/>
    </location>
</feature>
<dbReference type="GO" id="GO:0005524">
    <property type="term" value="F:ATP binding"/>
    <property type="evidence" value="ECO:0007669"/>
    <property type="project" value="UniProtKB-UniRule"/>
</dbReference>
<dbReference type="Gene3D" id="3.30.70.100">
    <property type="match status" value="1"/>
</dbReference>
<dbReference type="InterPro" id="IPR017969">
    <property type="entry name" value="Heavy-metal-associated_CS"/>
</dbReference>
<feature type="transmembrane region" description="Helical" evidence="10">
    <location>
        <begin position="753"/>
        <end position="774"/>
    </location>
</feature>
<feature type="transmembrane region" description="Helical" evidence="10">
    <location>
        <begin position="786"/>
        <end position="805"/>
    </location>
</feature>
<evidence type="ECO:0000256" key="7">
    <source>
        <dbReference type="ARBA" id="ARBA00022967"/>
    </source>
</evidence>
<dbReference type="InterPro" id="IPR008250">
    <property type="entry name" value="ATPase_P-typ_transduc_dom_A_sf"/>
</dbReference>
<feature type="signal peptide" evidence="11">
    <location>
        <begin position="1"/>
        <end position="20"/>
    </location>
</feature>
<dbReference type="GO" id="GO:0043682">
    <property type="term" value="F:P-type divalent copper transporter activity"/>
    <property type="evidence" value="ECO:0007669"/>
    <property type="project" value="TreeGrafter"/>
</dbReference>
<dbReference type="GO" id="GO:0055070">
    <property type="term" value="P:copper ion homeostasis"/>
    <property type="evidence" value="ECO:0007669"/>
    <property type="project" value="TreeGrafter"/>
</dbReference>
<dbReference type="InterPro" id="IPR018303">
    <property type="entry name" value="ATPase_P-typ_P_site"/>
</dbReference>
<dbReference type="SFLD" id="SFLDS00003">
    <property type="entry name" value="Haloacid_Dehalogenase"/>
    <property type="match status" value="1"/>
</dbReference>
<evidence type="ECO:0000256" key="6">
    <source>
        <dbReference type="ARBA" id="ARBA00022840"/>
    </source>
</evidence>
<proteinExistence type="inferred from homology"/>
<dbReference type="InterPro" id="IPR001757">
    <property type="entry name" value="P_typ_ATPase"/>
</dbReference>
<evidence type="ECO:0000313" key="14">
    <source>
        <dbReference type="Proteomes" id="UP000053259"/>
    </source>
</evidence>
<dbReference type="SUPFAM" id="SSF56784">
    <property type="entry name" value="HAD-like"/>
    <property type="match status" value="1"/>
</dbReference>
<dbReference type="SFLD" id="SFLDG00002">
    <property type="entry name" value="C1.7:_P-type_atpase_like"/>
    <property type="match status" value="1"/>
</dbReference>
<dbReference type="Pfam" id="PF00702">
    <property type="entry name" value="Hydrolase"/>
    <property type="match status" value="1"/>
</dbReference>
<keyword evidence="5 10" id="KW-0547">Nucleotide-binding</keyword>
<dbReference type="NCBIfam" id="TIGR01494">
    <property type="entry name" value="ATPase_P-type"/>
    <property type="match status" value="2"/>
</dbReference>
<organism evidence="13 14">
    <name type="scientific">Verruconis gallopava</name>
    <dbReference type="NCBI Taxonomy" id="253628"/>
    <lineage>
        <taxon>Eukaryota</taxon>
        <taxon>Fungi</taxon>
        <taxon>Dikarya</taxon>
        <taxon>Ascomycota</taxon>
        <taxon>Pezizomycotina</taxon>
        <taxon>Dothideomycetes</taxon>
        <taxon>Pleosporomycetidae</taxon>
        <taxon>Venturiales</taxon>
        <taxon>Sympoventuriaceae</taxon>
        <taxon>Verruconis</taxon>
    </lineage>
</organism>
<evidence type="ECO:0000256" key="3">
    <source>
        <dbReference type="ARBA" id="ARBA00022692"/>
    </source>
</evidence>
<dbReference type="GO" id="GO:0005507">
    <property type="term" value="F:copper ion binding"/>
    <property type="evidence" value="ECO:0007669"/>
    <property type="project" value="TreeGrafter"/>
</dbReference>
<dbReference type="InterPro" id="IPR006121">
    <property type="entry name" value="HMA_dom"/>
</dbReference>
<dbReference type="PROSITE" id="PS00154">
    <property type="entry name" value="ATPASE_E1_E2"/>
    <property type="match status" value="1"/>
</dbReference>
<evidence type="ECO:0000256" key="10">
    <source>
        <dbReference type="RuleBase" id="RU362081"/>
    </source>
</evidence>
<dbReference type="InterPro" id="IPR059000">
    <property type="entry name" value="ATPase_P-type_domA"/>
</dbReference>
<evidence type="ECO:0000256" key="1">
    <source>
        <dbReference type="ARBA" id="ARBA00004127"/>
    </source>
</evidence>
<evidence type="ECO:0000256" key="8">
    <source>
        <dbReference type="ARBA" id="ARBA00022989"/>
    </source>
</evidence>
<dbReference type="InParanoid" id="A0A0D1XME1"/>
<gene>
    <name evidence="13" type="ORF">PV09_04978</name>
</gene>
<dbReference type="SUPFAM" id="SSF81653">
    <property type="entry name" value="Calcium ATPase, transduction domain A"/>
    <property type="match status" value="1"/>
</dbReference>
<dbReference type="InterPro" id="IPR023214">
    <property type="entry name" value="HAD_sf"/>
</dbReference>
<name>A0A0D1XME1_9PEZI</name>
<dbReference type="CDD" id="cd00371">
    <property type="entry name" value="HMA"/>
    <property type="match status" value="1"/>
</dbReference>
<dbReference type="SFLD" id="SFLDF00027">
    <property type="entry name" value="p-type_atpase"/>
    <property type="match status" value="1"/>
</dbReference>
<comment type="similarity">
    <text evidence="2 10">Belongs to the cation transport ATPase (P-type) (TC 3.A.3) family. Type IB subfamily.</text>
</comment>
<keyword evidence="7" id="KW-1278">Translocase</keyword>
<dbReference type="HOGENOM" id="CLU_001771_0_3_1"/>
<keyword evidence="11" id="KW-0732">Signal</keyword>
<evidence type="ECO:0000256" key="4">
    <source>
        <dbReference type="ARBA" id="ARBA00022723"/>
    </source>
</evidence>
<evidence type="ECO:0000256" key="2">
    <source>
        <dbReference type="ARBA" id="ARBA00006024"/>
    </source>
</evidence>
<keyword evidence="4 10" id="KW-0479">Metal-binding</keyword>
<dbReference type="InterPro" id="IPR036163">
    <property type="entry name" value="HMA_dom_sf"/>
</dbReference>
<evidence type="ECO:0000313" key="13">
    <source>
        <dbReference type="EMBL" id="KIW03656.1"/>
    </source>
</evidence>
<evidence type="ECO:0000256" key="11">
    <source>
        <dbReference type="SAM" id="SignalP"/>
    </source>
</evidence>
<dbReference type="PROSITE" id="PS50846">
    <property type="entry name" value="HMA_2"/>
    <property type="match status" value="1"/>
</dbReference>
<keyword evidence="8 10" id="KW-1133">Transmembrane helix</keyword>
<dbReference type="PROSITE" id="PS01047">
    <property type="entry name" value="HMA_1"/>
    <property type="match status" value="1"/>
</dbReference>